<evidence type="ECO:0000313" key="2">
    <source>
        <dbReference type="EMBL" id="RSN73077.1"/>
    </source>
</evidence>
<evidence type="ECO:0000256" key="1">
    <source>
        <dbReference type="SAM" id="Phobius"/>
    </source>
</evidence>
<dbReference type="EMBL" id="RCOS01000129">
    <property type="protein sequence ID" value="RSN73077.1"/>
    <property type="molecule type" value="Genomic_DNA"/>
</dbReference>
<dbReference type="RefSeq" id="WP_125672067.1">
    <property type="nucleotide sequence ID" value="NZ_RCOS01000129.1"/>
</dbReference>
<keyword evidence="3" id="KW-1185">Reference proteome</keyword>
<organism evidence="2 3">
    <name type="scientific">Candidatus Methanodesulfokora washburnensis</name>
    <dbReference type="NCBI Taxonomy" id="2478471"/>
    <lineage>
        <taxon>Archaea</taxon>
        <taxon>Thermoproteota</taxon>
        <taxon>Candidatus Korarchaeia</taxon>
        <taxon>Candidatus Korarchaeia incertae sedis</taxon>
        <taxon>Candidatus Methanodesulfokora</taxon>
    </lineage>
</organism>
<accession>A0A429GH33</accession>
<sequence>MPLLRREIPLLLLFFLLIPNVKVLGEESVLPVGYGGVIEFGGENSTCTLVFDDNGYTEQSTFVEGEGFIPGHVRVLYEWIIVNRSKGVARVHVNLFLETNFLIYKDRKAIEMAKVGDLSFIRRVNYSNARVLVEGVNCSDCGVTLLGNLTLNRSFDLLLNVDSGIVYDDGKELGRWVPWINVARYPLSESKEEFLMRWLGNTTVMWRMFPSNDRFRTDLASLDREYIAITGNIDEISNELKKKYFPFPLLFYFPPISYVYSPDGMLVGSRVGGYVDPVLYNKFGIVYIMCMDNNESMRGDSVGFELIRAYGQQNTGGRGGILLSNLYFLVAMAMIIAAVLVLMIQRKVFR</sequence>
<comment type="caution">
    <text evidence="2">The sequence shown here is derived from an EMBL/GenBank/DDBJ whole genome shotgun (WGS) entry which is preliminary data.</text>
</comment>
<feature type="transmembrane region" description="Helical" evidence="1">
    <location>
        <begin position="326"/>
        <end position="344"/>
    </location>
</feature>
<dbReference type="Proteomes" id="UP000277582">
    <property type="component" value="Unassembled WGS sequence"/>
</dbReference>
<keyword evidence="1" id="KW-1133">Transmembrane helix</keyword>
<name>A0A429GH33_9CREN</name>
<keyword evidence="1" id="KW-0812">Transmembrane</keyword>
<evidence type="ECO:0000313" key="3">
    <source>
        <dbReference type="Proteomes" id="UP000277582"/>
    </source>
</evidence>
<protein>
    <recommendedName>
        <fullName evidence="4">DUF2330 domain-containing protein</fullName>
    </recommendedName>
</protein>
<proteinExistence type="predicted"/>
<gene>
    <name evidence="2" type="ORF">D6D85_11315</name>
</gene>
<evidence type="ECO:0008006" key="4">
    <source>
        <dbReference type="Google" id="ProtNLM"/>
    </source>
</evidence>
<reference evidence="2 3" key="1">
    <citation type="submission" date="2018-10" db="EMBL/GenBank/DDBJ databases">
        <title>Co-occurring genomic capacity for anaerobic methane metabolism and dissimilatory sulfite reduction discovered in the Korarchaeota.</title>
        <authorList>
            <person name="Mckay L.J."/>
            <person name="Dlakic M."/>
            <person name="Fields M.W."/>
            <person name="Delmont T.O."/>
            <person name="Eren A.M."/>
            <person name="Jay Z.J."/>
            <person name="Klingelsmith K.B."/>
            <person name="Rusch D.B."/>
            <person name="Inskeep W.P."/>
        </authorList>
    </citation>
    <scope>NUCLEOTIDE SEQUENCE [LARGE SCALE GENOMIC DNA]</scope>
    <source>
        <strain evidence="2 3">MDKW</strain>
    </source>
</reference>
<keyword evidence="1" id="KW-0472">Membrane</keyword>
<dbReference type="AlphaFoldDB" id="A0A429GH33"/>